<keyword evidence="4" id="KW-1185">Reference proteome</keyword>
<keyword evidence="2" id="KW-0456">Lyase</keyword>
<name>A0ABV7Q7M0_9ACTN</name>
<reference evidence="4" key="1">
    <citation type="journal article" date="2019" name="Int. J. Syst. Evol. Microbiol.">
        <title>The Global Catalogue of Microorganisms (GCM) 10K type strain sequencing project: providing services to taxonomists for standard genome sequencing and annotation.</title>
        <authorList>
            <consortium name="The Broad Institute Genomics Platform"/>
            <consortium name="The Broad Institute Genome Sequencing Center for Infectious Disease"/>
            <person name="Wu L."/>
            <person name="Ma J."/>
        </authorList>
    </citation>
    <scope>NUCLEOTIDE SEQUENCE [LARGE SCALE GENOMIC DNA]</scope>
    <source>
        <strain evidence="4">CGMCC 4.7396</strain>
    </source>
</reference>
<evidence type="ECO:0000256" key="2">
    <source>
        <dbReference type="ARBA" id="ARBA00023239"/>
    </source>
</evidence>
<comment type="similarity">
    <text evidence="1">Belongs to the DapA family.</text>
</comment>
<sequence>MSIRPTGAIAPLATPASGDGGVGAEGIRRQVDAVRPYISGLMPCISSGEGWRLTRTQWLTVTRETLRWAAGLPVYAGCQATEWEELVGRARQAEDLGADAVVLSVPTRHGLTSNGELIARFSRIREQVDVPIVFYWESFISGWELDVAAGIRLCEVLGAVAIKDSMRDKSLTRALTDHFAGSVSILQGWEDLLLPELPVDGYVGPLALLSSVAASIFTDEPRWDDIALESKRFGTLDRDYIARVKAELHRRGVFASAAEFPGVDGVDWDA</sequence>
<dbReference type="EMBL" id="JBHRWO010000021">
    <property type="protein sequence ID" value="MFC3495839.1"/>
    <property type="molecule type" value="Genomic_DNA"/>
</dbReference>
<evidence type="ECO:0000313" key="3">
    <source>
        <dbReference type="EMBL" id="MFC3495839.1"/>
    </source>
</evidence>
<dbReference type="SMART" id="SM01130">
    <property type="entry name" value="DHDPS"/>
    <property type="match status" value="1"/>
</dbReference>
<proteinExistence type="inferred from homology"/>
<comment type="caution">
    <text evidence="3">The sequence shown here is derived from an EMBL/GenBank/DDBJ whole genome shotgun (WGS) entry which is preliminary data.</text>
</comment>
<evidence type="ECO:0000313" key="4">
    <source>
        <dbReference type="Proteomes" id="UP001595712"/>
    </source>
</evidence>
<dbReference type="InterPro" id="IPR013785">
    <property type="entry name" value="Aldolase_TIM"/>
</dbReference>
<dbReference type="CDD" id="cd00408">
    <property type="entry name" value="DHDPS-like"/>
    <property type="match status" value="1"/>
</dbReference>
<dbReference type="PANTHER" id="PTHR12128:SF66">
    <property type="entry name" value="4-HYDROXY-2-OXOGLUTARATE ALDOLASE, MITOCHONDRIAL"/>
    <property type="match status" value="1"/>
</dbReference>
<dbReference type="PANTHER" id="PTHR12128">
    <property type="entry name" value="DIHYDRODIPICOLINATE SYNTHASE"/>
    <property type="match status" value="1"/>
</dbReference>
<protein>
    <submittedName>
        <fullName evidence="3">Dihydrodipicolinate synthase family protein</fullName>
    </submittedName>
</protein>
<dbReference type="Proteomes" id="UP001595712">
    <property type="component" value="Unassembled WGS sequence"/>
</dbReference>
<dbReference type="Gene3D" id="3.20.20.70">
    <property type="entry name" value="Aldolase class I"/>
    <property type="match status" value="1"/>
</dbReference>
<dbReference type="InterPro" id="IPR002220">
    <property type="entry name" value="DapA-like"/>
</dbReference>
<gene>
    <name evidence="3" type="ORF">ACFO8M_25445</name>
</gene>
<organism evidence="3 4">
    <name type="scientific">Glycomyces rhizosphaerae</name>
    <dbReference type="NCBI Taxonomy" id="2054422"/>
    <lineage>
        <taxon>Bacteria</taxon>
        <taxon>Bacillati</taxon>
        <taxon>Actinomycetota</taxon>
        <taxon>Actinomycetes</taxon>
        <taxon>Glycomycetales</taxon>
        <taxon>Glycomycetaceae</taxon>
        <taxon>Glycomyces</taxon>
    </lineage>
</organism>
<accession>A0ABV7Q7M0</accession>
<dbReference type="RefSeq" id="WP_387980706.1">
    <property type="nucleotide sequence ID" value="NZ_JBHRWO010000021.1"/>
</dbReference>
<evidence type="ECO:0000256" key="1">
    <source>
        <dbReference type="ARBA" id="ARBA00007592"/>
    </source>
</evidence>
<dbReference type="SUPFAM" id="SSF51569">
    <property type="entry name" value="Aldolase"/>
    <property type="match status" value="1"/>
</dbReference>
<dbReference type="Pfam" id="PF00701">
    <property type="entry name" value="DHDPS"/>
    <property type="match status" value="1"/>
</dbReference>